<dbReference type="InterPro" id="IPR020846">
    <property type="entry name" value="MFS_dom"/>
</dbReference>
<feature type="transmembrane region" description="Helical" evidence="6">
    <location>
        <begin position="185"/>
        <end position="205"/>
    </location>
</feature>
<dbReference type="SUPFAM" id="SSF103473">
    <property type="entry name" value="MFS general substrate transporter"/>
    <property type="match status" value="1"/>
</dbReference>
<evidence type="ECO:0000256" key="3">
    <source>
        <dbReference type="ARBA" id="ARBA00022989"/>
    </source>
</evidence>
<keyword evidence="3 6" id="KW-1133">Transmembrane helix</keyword>
<dbReference type="OrthoDB" id="2261376at2759"/>
<dbReference type="AlphaFoldDB" id="A0A4Z2DS65"/>
<dbReference type="InterPro" id="IPR005828">
    <property type="entry name" value="MFS_sugar_transport-like"/>
</dbReference>
<dbReference type="PROSITE" id="PS50850">
    <property type="entry name" value="MFS"/>
    <property type="match status" value="1"/>
</dbReference>
<name>A0A4Z2DS65_SCHJA</name>
<feature type="transmembrane region" description="Helical" evidence="6">
    <location>
        <begin position="212"/>
        <end position="230"/>
    </location>
</feature>
<dbReference type="Proteomes" id="UP000311919">
    <property type="component" value="Unassembled WGS sequence"/>
</dbReference>
<feature type="transmembrane region" description="Helical" evidence="6">
    <location>
        <begin position="466"/>
        <end position="489"/>
    </location>
</feature>
<keyword evidence="4 6" id="KW-0472">Membrane</keyword>
<evidence type="ECO:0000256" key="1">
    <source>
        <dbReference type="ARBA" id="ARBA00004141"/>
    </source>
</evidence>
<dbReference type="InterPro" id="IPR036259">
    <property type="entry name" value="MFS_trans_sf"/>
</dbReference>
<dbReference type="GO" id="GO:0016020">
    <property type="term" value="C:membrane"/>
    <property type="evidence" value="ECO:0007669"/>
    <property type="project" value="UniProtKB-SubCell"/>
</dbReference>
<dbReference type="Pfam" id="PF00083">
    <property type="entry name" value="Sugar_tr"/>
    <property type="match status" value="1"/>
</dbReference>
<comment type="subcellular location">
    <subcellularLocation>
        <location evidence="1">Membrane</location>
        <topology evidence="1">Multi-pass membrane protein</topology>
    </subcellularLocation>
</comment>
<organism evidence="8 9">
    <name type="scientific">Schistosoma japonicum</name>
    <name type="common">Blood fluke</name>
    <dbReference type="NCBI Taxonomy" id="6182"/>
    <lineage>
        <taxon>Eukaryota</taxon>
        <taxon>Metazoa</taxon>
        <taxon>Spiralia</taxon>
        <taxon>Lophotrochozoa</taxon>
        <taxon>Platyhelminthes</taxon>
        <taxon>Trematoda</taxon>
        <taxon>Digenea</taxon>
        <taxon>Strigeidida</taxon>
        <taxon>Schistosomatoidea</taxon>
        <taxon>Schistosomatidae</taxon>
        <taxon>Schistosoma</taxon>
    </lineage>
</organism>
<feature type="transmembrane region" description="Helical" evidence="6">
    <location>
        <begin position="495"/>
        <end position="519"/>
    </location>
</feature>
<feature type="transmembrane region" description="Helical" evidence="6">
    <location>
        <begin position="407"/>
        <end position="428"/>
    </location>
</feature>
<feature type="transmembrane region" description="Helical" evidence="6">
    <location>
        <begin position="434"/>
        <end position="454"/>
    </location>
</feature>
<proteinExistence type="predicted"/>
<evidence type="ECO:0000256" key="6">
    <source>
        <dbReference type="SAM" id="Phobius"/>
    </source>
</evidence>
<accession>A0A4Z2DS65</accession>
<evidence type="ECO:0000313" key="9">
    <source>
        <dbReference type="Proteomes" id="UP000311919"/>
    </source>
</evidence>
<feature type="domain" description="Major facilitator superfamily (MFS) profile" evidence="7">
    <location>
        <begin position="111"/>
        <end position="584"/>
    </location>
</feature>
<dbReference type="PANTHER" id="PTHR24064">
    <property type="entry name" value="SOLUTE CARRIER FAMILY 22 MEMBER"/>
    <property type="match status" value="1"/>
</dbReference>
<feature type="transmembrane region" description="Helical" evidence="6">
    <location>
        <begin position="562"/>
        <end position="579"/>
    </location>
</feature>
<gene>
    <name evidence="8" type="ORF">EWB00_009180</name>
</gene>
<comment type="caution">
    <text evidence="8">The sequence shown here is derived from an EMBL/GenBank/DDBJ whole genome shotgun (WGS) entry which is preliminary data.</text>
</comment>
<evidence type="ECO:0000256" key="2">
    <source>
        <dbReference type="ARBA" id="ARBA00022692"/>
    </source>
</evidence>
<keyword evidence="9" id="KW-1185">Reference proteome</keyword>
<sequence>MTTDVTVAHNSPSSETKPSGITTEHSIAATEVNVDEILNKYVGENGLWQWGIALLIFLSSPSMTTLPVFVNAVPDHRCRVENSMEELFRHYNLSFDEAAAFVGPWKDEVPVTMMGCLRFVLDWSNKTLIENQLLNISGNSFVDRKSLLTEKCTHGYVYKSKQFQYPSTVVEEFNLVCDDKMLSPLGTSLFLVGMLFGFILGGYIGDKFGRRTGAIGFSFIEVLAAVGVSLAPNHHIYHLMRTIVGFSSTGKSVVLRILPMEITNAKYRSYFTSSNVLGVVFIHRSIMSGIAYLVPQWRLLNVLSMLPCLAGFAYYCLLPESPRWLLSQHRTEEAIKVLRTGCRINHIFKKHRTKLSQFDDLFKHMDKIDTHKSGPSIDREPLSFSQRVTNSLKSVKKNVYDKQLGKTLIICILIFMTQSLAFLGVTLYGKFINYNIYIVTFINALTAIPGPIIASTVYRCFKYRRLPLMSTYIISAILLFTGGIYTLVWKPLTDAVLNVCCNCALVMYSASMIMILIYCAELFPSGMRTSAAGISSGLGRIGGIISTFVNYTDFTFGHGTPILIYSGSAIFQAFLLYFLHDTSGENLLDHQVNSESTIDDHIQNTLKRNNYAINHRTLNKQMKSPSTTTRV</sequence>
<dbReference type="EMBL" id="SKCS01000052">
    <property type="protein sequence ID" value="TNN19268.1"/>
    <property type="molecule type" value="Genomic_DNA"/>
</dbReference>
<reference evidence="8 9" key="1">
    <citation type="submission" date="2019-03" db="EMBL/GenBank/DDBJ databases">
        <title>An improved genome assembly of the fluke Schistosoma japonicum.</title>
        <authorList>
            <person name="Hu W."/>
            <person name="Luo F."/>
            <person name="Yin M."/>
            <person name="Mo X."/>
            <person name="Sun C."/>
            <person name="Wu Q."/>
            <person name="Zhu B."/>
            <person name="Xiang M."/>
            <person name="Wang J."/>
            <person name="Wang Y."/>
            <person name="Zhang T."/>
            <person name="Xu B."/>
            <person name="Zheng H."/>
            <person name="Feng Z."/>
        </authorList>
    </citation>
    <scope>NUCLEOTIDE SEQUENCE [LARGE SCALE GENOMIC DNA]</scope>
    <source>
        <strain evidence="8">HuSjv2</strain>
        <tissue evidence="8">Worms</tissue>
    </source>
</reference>
<dbReference type="GO" id="GO:0022857">
    <property type="term" value="F:transmembrane transporter activity"/>
    <property type="evidence" value="ECO:0007669"/>
    <property type="project" value="InterPro"/>
</dbReference>
<dbReference type="STRING" id="6182.A0A4Z2DS65"/>
<evidence type="ECO:0000256" key="5">
    <source>
        <dbReference type="SAM" id="MobiDB-lite"/>
    </source>
</evidence>
<evidence type="ECO:0000313" key="8">
    <source>
        <dbReference type="EMBL" id="TNN19268.1"/>
    </source>
</evidence>
<dbReference type="Gene3D" id="1.20.1250.20">
    <property type="entry name" value="MFS general substrate transporter like domains"/>
    <property type="match status" value="1"/>
</dbReference>
<evidence type="ECO:0000259" key="7">
    <source>
        <dbReference type="PROSITE" id="PS50850"/>
    </source>
</evidence>
<protein>
    <submittedName>
        <fullName evidence="8">Solute carrier family 22 member 1</fullName>
    </submittedName>
</protein>
<keyword evidence="2 6" id="KW-0812">Transmembrane</keyword>
<evidence type="ECO:0000256" key="4">
    <source>
        <dbReference type="ARBA" id="ARBA00023136"/>
    </source>
</evidence>
<feature type="transmembrane region" description="Helical" evidence="6">
    <location>
        <begin position="299"/>
        <end position="318"/>
    </location>
</feature>
<feature type="region of interest" description="Disordered" evidence="5">
    <location>
        <begin position="1"/>
        <end position="21"/>
    </location>
</feature>